<name>A0A6J2JML2_BOMMA</name>
<gene>
    <name evidence="9" type="primary">LOC114243090</name>
</gene>
<dbReference type="GeneID" id="114243090"/>
<dbReference type="SUPFAM" id="SSF103473">
    <property type="entry name" value="MFS general substrate transporter"/>
    <property type="match status" value="1"/>
</dbReference>
<organism evidence="8 9">
    <name type="scientific">Bombyx mandarina</name>
    <name type="common">Wild silk moth</name>
    <name type="synonym">Wild silkworm</name>
    <dbReference type="NCBI Taxonomy" id="7092"/>
    <lineage>
        <taxon>Eukaryota</taxon>
        <taxon>Metazoa</taxon>
        <taxon>Ecdysozoa</taxon>
        <taxon>Arthropoda</taxon>
        <taxon>Hexapoda</taxon>
        <taxon>Insecta</taxon>
        <taxon>Pterygota</taxon>
        <taxon>Neoptera</taxon>
        <taxon>Endopterygota</taxon>
        <taxon>Lepidoptera</taxon>
        <taxon>Glossata</taxon>
        <taxon>Ditrysia</taxon>
        <taxon>Bombycoidea</taxon>
        <taxon>Bombycidae</taxon>
        <taxon>Bombycinae</taxon>
        <taxon>Bombyx</taxon>
    </lineage>
</organism>
<dbReference type="Gene3D" id="1.20.1250.20">
    <property type="entry name" value="MFS general substrate transporter like domains"/>
    <property type="match status" value="1"/>
</dbReference>
<feature type="transmembrane region" description="Helical" evidence="6">
    <location>
        <begin position="474"/>
        <end position="493"/>
    </location>
</feature>
<dbReference type="Proteomes" id="UP000504629">
    <property type="component" value="Unplaced"/>
</dbReference>
<feature type="transmembrane region" description="Helical" evidence="6">
    <location>
        <begin position="161"/>
        <end position="185"/>
    </location>
</feature>
<evidence type="ECO:0000256" key="1">
    <source>
        <dbReference type="ARBA" id="ARBA00004141"/>
    </source>
</evidence>
<evidence type="ECO:0000313" key="8">
    <source>
        <dbReference type="Proteomes" id="UP000504629"/>
    </source>
</evidence>
<dbReference type="InterPro" id="IPR020846">
    <property type="entry name" value="MFS_dom"/>
</dbReference>
<feature type="transmembrane region" description="Helical" evidence="6">
    <location>
        <begin position="293"/>
        <end position="315"/>
    </location>
</feature>
<feature type="transmembrane region" description="Helical" evidence="6">
    <location>
        <begin position="79"/>
        <end position="97"/>
    </location>
</feature>
<dbReference type="Pfam" id="PF07690">
    <property type="entry name" value="MFS_1"/>
    <property type="match status" value="2"/>
</dbReference>
<dbReference type="InterPro" id="IPR036259">
    <property type="entry name" value="MFS_trans_sf"/>
</dbReference>
<dbReference type="GO" id="GO:0016020">
    <property type="term" value="C:membrane"/>
    <property type="evidence" value="ECO:0007669"/>
    <property type="project" value="UniProtKB-SubCell"/>
</dbReference>
<keyword evidence="5 6" id="KW-0472">Membrane</keyword>
<dbReference type="RefSeq" id="XP_028030257.1">
    <property type="nucleotide sequence ID" value="XM_028174456.1"/>
</dbReference>
<dbReference type="AlphaFoldDB" id="A0A6J2JML2"/>
<feature type="transmembrane region" description="Helical" evidence="6">
    <location>
        <begin position="38"/>
        <end position="59"/>
    </location>
</feature>
<dbReference type="GO" id="GO:0022857">
    <property type="term" value="F:transmembrane transporter activity"/>
    <property type="evidence" value="ECO:0007669"/>
    <property type="project" value="InterPro"/>
</dbReference>
<evidence type="ECO:0000259" key="7">
    <source>
        <dbReference type="PROSITE" id="PS50850"/>
    </source>
</evidence>
<dbReference type="PANTHER" id="PTHR23511:SF35">
    <property type="entry name" value="MAJOR FACILITATOR SUPERFAMILY (MFS) PROFILE DOMAIN-CONTAINING PROTEIN"/>
    <property type="match status" value="1"/>
</dbReference>
<evidence type="ECO:0000256" key="6">
    <source>
        <dbReference type="SAM" id="Phobius"/>
    </source>
</evidence>
<sequence length="510" mass="56105">MENKIGTVTEFVENRHKNPVDLDQALDVVGLGWYNFKYCLVLALFLIAAIIEPVGYSFIVPSAKCDLNMTDAQRGFISSVPYIGIVVASFPWGFLVDTKGRKRVIIYGSLAAGGFGVISGFMPELISFTVCKFITSLCLACPAAAPYSYIGEILPRRHRDIMLSITNALQITGSALVPLLGWLILPLDFRIDFGAYYFRSWRLLVIVYSLFFILAAFLLSFGPESPKYLVSQGQNEEALKILQTMYAKNKSKSPEDFPVKQLQVADGEREKISFLKSLQVQTMPLLKPPYLKWLFLNGFLLFGIFSVLNGLYMWVPDLLNRVLTGSQSGLTACQVIGQRFNETVSQDEVCIDTIDSITYIINSIASVSCAIIAVAVSSTVKFIGKKNLLIIIFCLIGVFCILINYITEDMLFAVLLSSVPIMGLGIGPVNAYAVEIFPTQLRGMAVSLSMMLGRTGSVVGTNVAGILLRAACEATFYLFGGLLLVCGGLTLLLPKSREEHKPKTSKITRL</sequence>
<comment type="subcellular location">
    <subcellularLocation>
        <location evidence="1">Membrane</location>
        <topology evidence="1">Multi-pass membrane protein</topology>
    </subcellularLocation>
</comment>
<feature type="transmembrane region" description="Helical" evidence="6">
    <location>
        <begin position="357"/>
        <end position="376"/>
    </location>
</feature>
<evidence type="ECO:0000256" key="3">
    <source>
        <dbReference type="ARBA" id="ARBA00022692"/>
    </source>
</evidence>
<protein>
    <submittedName>
        <fullName evidence="9">Transporter SVOPL isoform X1</fullName>
    </submittedName>
</protein>
<proteinExistence type="predicted"/>
<evidence type="ECO:0000313" key="9">
    <source>
        <dbReference type="RefSeq" id="XP_028030257.1"/>
    </source>
</evidence>
<dbReference type="InterPro" id="IPR011701">
    <property type="entry name" value="MFS"/>
</dbReference>
<evidence type="ECO:0000256" key="2">
    <source>
        <dbReference type="ARBA" id="ARBA00022448"/>
    </source>
</evidence>
<reference evidence="9" key="1">
    <citation type="submission" date="2025-08" db="UniProtKB">
        <authorList>
            <consortium name="RefSeq"/>
        </authorList>
    </citation>
    <scope>IDENTIFICATION</scope>
    <source>
        <tissue evidence="9">Silk gland</tissue>
    </source>
</reference>
<feature type="transmembrane region" description="Helical" evidence="6">
    <location>
        <begin position="445"/>
        <end position="468"/>
    </location>
</feature>
<feature type="transmembrane region" description="Helical" evidence="6">
    <location>
        <begin position="412"/>
        <end position="433"/>
    </location>
</feature>
<dbReference type="KEGG" id="bman:114243090"/>
<keyword evidence="3 6" id="KW-0812">Transmembrane</keyword>
<evidence type="ECO:0000256" key="4">
    <source>
        <dbReference type="ARBA" id="ARBA00022989"/>
    </source>
</evidence>
<dbReference type="PANTHER" id="PTHR23511">
    <property type="entry name" value="SYNAPTIC VESICLE GLYCOPROTEIN 2"/>
    <property type="match status" value="1"/>
</dbReference>
<feature type="transmembrane region" description="Helical" evidence="6">
    <location>
        <begin position="205"/>
        <end position="222"/>
    </location>
</feature>
<accession>A0A6J2JML2</accession>
<feature type="transmembrane region" description="Helical" evidence="6">
    <location>
        <begin position="127"/>
        <end position="149"/>
    </location>
</feature>
<evidence type="ECO:0000256" key="5">
    <source>
        <dbReference type="ARBA" id="ARBA00023136"/>
    </source>
</evidence>
<keyword evidence="4 6" id="KW-1133">Transmembrane helix</keyword>
<keyword evidence="2" id="KW-0813">Transport</keyword>
<feature type="transmembrane region" description="Helical" evidence="6">
    <location>
        <begin position="104"/>
        <end position="121"/>
    </location>
</feature>
<keyword evidence="8" id="KW-1185">Reference proteome</keyword>
<feature type="transmembrane region" description="Helical" evidence="6">
    <location>
        <begin position="388"/>
        <end position="406"/>
    </location>
</feature>
<dbReference type="PROSITE" id="PS50850">
    <property type="entry name" value="MFS"/>
    <property type="match status" value="1"/>
</dbReference>
<dbReference type="OrthoDB" id="433512at2759"/>
<feature type="domain" description="Major facilitator superfamily (MFS) profile" evidence="7">
    <location>
        <begin position="36"/>
        <end position="498"/>
    </location>
</feature>